<dbReference type="InterPro" id="IPR036093">
    <property type="entry name" value="NAC_dom_sf"/>
</dbReference>
<dbReference type="GO" id="GO:0006355">
    <property type="term" value="P:regulation of DNA-templated transcription"/>
    <property type="evidence" value="ECO:0007669"/>
    <property type="project" value="InterPro"/>
</dbReference>
<evidence type="ECO:0000313" key="7">
    <source>
        <dbReference type="Proteomes" id="UP000245207"/>
    </source>
</evidence>
<sequence>MDTTTAATPTTTVTVQMLIGYRFCLTDEEIIEHYLRPKVFLFPLPATAIRHYNNLFNQHPSCDPKEKRHFFCKTSDINHATNVSGYWMPNIKNNVNAKTSEITDLLHYN</sequence>
<dbReference type="GO" id="GO:0003677">
    <property type="term" value="F:DNA binding"/>
    <property type="evidence" value="ECO:0007669"/>
    <property type="project" value="UniProtKB-KW"/>
</dbReference>
<dbReference type="SUPFAM" id="SSF101941">
    <property type="entry name" value="NAC domain"/>
    <property type="match status" value="1"/>
</dbReference>
<evidence type="ECO:0000256" key="2">
    <source>
        <dbReference type="ARBA" id="ARBA00023125"/>
    </source>
</evidence>
<keyword evidence="3" id="KW-0804">Transcription</keyword>
<name>A0A2U1K8G8_ARTAN</name>
<comment type="caution">
    <text evidence="6">The sequence shown here is derived from an EMBL/GenBank/DDBJ whole genome shotgun (WGS) entry which is preliminary data.</text>
</comment>
<evidence type="ECO:0000313" key="6">
    <source>
        <dbReference type="EMBL" id="PWA13615.1"/>
    </source>
</evidence>
<keyword evidence="2" id="KW-0238">DNA-binding</keyword>
<organism evidence="6 7">
    <name type="scientific">Artemisia annua</name>
    <name type="common">Sweet wormwood</name>
    <dbReference type="NCBI Taxonomy" id="35608"/>
    <lineage>
        <taxon>Eukaryota</taxon>
        <taxon>Viridiplantae</taxon>
        <taxon>Streptophyta</taxon>
        <taxon>Embryophyta</taxon>
        <taxon>Tracheophyta</taxon>
        <taxon>Spermatophyta</taxon>
        <taxon>Magnoliopsida</taxon>
        <taxon>eudicotyledons</taxon>
        <taxon>Gunneridae</taxon>
        <taxon>Pentapetalae</taxon>
        <taxon>asterids</taxon>
        <taxon>campanulids</taxon>
        <taxon>Asterales</taxon>
        <taxon>Asteraceae</taxon>
        <taxon>Asteroideae</taxon>
        <taxon>Anthemideae</taxon>
        <taxon>Artemisiinae</taxon>
        <taxon>Artemisia</taxon>
    </lineage>
</organism>
<keyword evidence="4" id="KW-0539">Nucleus</keyword>
<dbReference type="InterPro" id="IPR003441">
    <property type="entry name" value="NAC-dom"/>
</dbReference>
<keyword evidence="7" id="KW-1185">Reference proteome</keyword>
<protein>
    <submittedName>
        <fullName evidence="6">NAC domain containing protein 84</fullName>
    </submittedName>
</protein>
<dbReference type="Proteomes" id="UP000245207">
    <property type="component" value="Unassembled WGS sequence"/>
</dbReference>
<evidence type="ECO:0000256" key="4">
    <source>
        <dbReference type="ARBA" id="ARBA00023242"/>
    </source>
</evidence>
<dbReference type="OrthoDB" id="676820at2759"/>
<dbReference type="EMBL" id="PKPP01038336">
    <property type="protein sequence ID" value="PWA13615.1"/>
    <property type="molecule type" value="Genomic_DNA"/>
</dbReference>
<evidence type="ECO:0000256" key="1">
    <source>
        <dbReference type="ARBA" id="ARBA00023015"/>
    </source>
</evidence>
<evidence type="ECO:0000256" key="3">
    <source>
        <dbReference type="ARBA" id="ARBA00023163"/>
    </source>
</evidence>
<gene>
    <name evidence="6" type="ORF">CTI12_AA632110</name>
</gene>
<accession>A0A2U1K8G8</accession>
<feature type="domain" description="NAC" evidence="5">
    <location>
        <begin position="17"/>
        <end position="109"/>
    </location>
</feature>
<keyword evidence="1" id="KW-0805">Transcription regulation</keyword>
<evidence type="ECO:0000259" key="5">
    <source>
        <dbReference type="PROSITE" id="PS51005"/>
    </source>
</evidence>
<dbReference type="AlphaFoldDB" id="A0A2U1K8G8"/>
<dbReference type="Gene3D" id="2.170.150.80">
    <property type="entry name" value="NAC domain"/>
    <property type="match status" value="1"/>
</dbReference>
<dbReference type="PROSITE" id="PS51005">
    <property type="entry name" value="NAC"/>
    <property type="match status" value="1"/>
</dbReference>
<proteinExistence type="predicted"/>
<dbReference type="Pfam" id="PF02365">
    <property type="entry name" value="NAM"/>
    <property type="match status" value="1"/>
</dbReference>
<reference evidence="6 7" key="1">
    <citation type="journal article" date="2018" name="Mol. Plant">
        <title>The genome of Artemisia annua provides insight into the evolution of Asteraceae family and artemisinin biosynthesis.</title>
        <authorList>
            <person name="Shen Q."/>
            <person name="Zhang L."/>
            <person name="Liao Z."/>
            <person name="Wang S."/>
            <person name="Yan T."/>
            <person name="Shi P."/>
            <person name="Liu M."/>
            <person name="Fu X."/>
            <person name="Pan Q."/>
            <person name="Wang Y."/>
            <person name="Lv Z."/>
            <person name="Lu X."/>
            <person name="Zhang F."/>
            <person name="Jiang W."/>
            <person name="Ma Y."/>
            <person name="Chen M."/>
            <person name="Hao X."/>
            <person name="Li L."/>
            <person name="Tang Y."/>
            <person name="Lv G."/>
            <person name="Zhou Y."/>
            <person name="Sun X."/>
            <person name="Brodelius P.E."/>
            <person name="Rose J.K.C."/>
            <person name="Tang K."/>
        </authorList>
    </citation>
    <scope>NUCLEOTIDE SEQUENCE [LARGE SCALE GENOMIC DNA]</scope>
    <source>
        <strain evidence="7">cv. Huhao1</strain>
        <tissue evidence="6">Leaf</tissue>
    </source>
</reference>